<dbReference type="AlphaFoldDB" id="A0A7S1XXV1"/>
<dbReference type="PANTHER" id="PTHR21580:SF28">
    <property type="entry name" value="BOREALIN N-TERMINAL DOMAIN-CONTAINING PROTEIN-RELATED"/>
    <property type="match status" value="1"/>
</dbReference>
<dbReference type="PANTHER" id="PTHR21580">
    <property type="entry name" value="SHIPPO-1-RELATED"/>
    <property type="match status" value="1"/>
</dbReference>
<feature type="region of interest" description="Disordered" evidence="1">
    <location>
        <begin position="1"/>
        <end position="61"/>
    </location>
</feature>
<dbReference type="EMBL" id="HBGJ01036057">
    <property type="protein sequence ID" value="CAD9264416.1"/>
    <property type="molecule type" value="Transcribed_RNA"/>
</dbReference>
<name>A0A7S1XXV1_9STRA</name>
<evidence type="ECO:0000313" key="2">
    <source>
        <dbReference type="EMBL" id="CAD9264416.1"/>
    </source>
</evidence>
<reference evidence="2" key="1">
    <citation type="submission" date="2021-01" db="EMBL/GenBank/DDBJ databases">
        <authorList>
            <person name="Corre E."/>
            <person name="Pelletier E."/>
            <person name="Niang G."/>
            <person name="Scheremetjew M."/>
            <person name="Finn R."/>
            <person name="Kale V."/>
            <person name="Holt S."/>
            <person name="Cochrane G."/>
            <person name="Meng A."/>
            <person name="Brown T."/>
            <person name="Cohen L."/>
        </authorList>
    </citation>
    <scope>NUCLEOTIDE SEQUENCE</scope>
    <source>
        <strain evidence="2">CCMP2877</strain>
    </source>
</reference>
<proteinExistence type="predicted"/>
<dbReference type="Pfam" id="PF07004">
    <property type="entry name" value="SHIPPO-rpt"/>
    <property type="match status" value="2"/>
</dbReference>
<gene>
    <name evidence="2" type="ORF">PPAR1163_LOCUS22802</name>
</gene>
<sequence>MDPMMGMRPDSKTKNYRTAGKRTDGKLKRAPGPAEKYHAAQGKTASGAPPVKPAVRQPPSIPSRFRVAVSVEPHERKGFGTQVKRFAGDSTLAGPVPGPGSYYKPRNHWIRDPSTCGSVSKKGFGGGFISKTTRFTDRGELESALAPGPGAYDPLTAQPLFNPNNQAPTSSMFAPAKKSRLEDALGPVGTVTPAPGEYRPFHHEGRFSMRHKRRQMASFKSTSRSRQDTEPVSPGADENGPGTYEVGAASDALHRFGKNEEPNAAFKSQSLRGIDAEIRAKRAQPGPGTYEVDQADLLMRTDVSSRLRSSAAFQNNARRFGGPQSALAAGPADVPGPGAYGVSAVGSIANAGTSSLADGLRKKSGYGFGSGSKRNTVDIKREAPGPAFYTPSAPPKKSFLMNSKMRWV</sequence>
<dbReference type="InterPro" id="IPR051291">
    <property type="entry name" value="CIMAP"/>
</dbReference>
<accession>A0A7S1XXV1</accession>
<protein>
    <submittedName>
        <fullName evidence="2">Uncharacterized protein</fullName>
    </submittedName>
</protein>
<organism evidence="2">
    <name type="scientific">Phaeomonas parva</name>
    <dbReference type="NCBI Taxonomy" id="124430"/>
    <lineage>
        <taxon>Eukaryota</taxon>
        <taxon>Sar</taxon>
        <taxon>Stramenopiles</taxon>
        <taxon>Ochrophyta</taxon>
        <taxon>Pinguiophyceae</taxon>
        <taxon>Pinguiochrysidales</taxon>
        <taxon>Pinguiochrysidaceae</taxon>
        <taxon>Phaeomonas</taxon>
    </lineage>
</organism>
<dbReference type="InterPro" id="IPR010736">
    <property type="entry name" value="SHIPPO-rpt"/>
</dbReference>
<feature type="region of interest" description="Disordered" evidence="1">
    <location>
        <begin position="210"/>
        <end position="244"/>
    </location>
</feature>
<feature type="region of interest" description="Disordered" evidence="1">
    <location>
        <begin position="370"/>
        <end position="395"/>
    </location>
</feature>
<evidence type="ECO:0000256" key="1">
    <source>
        <dbReference type="SAM" id="MobiDB-lite"/>
    </source>
</evidence>